<proteinExistence type="predicted"/>
<organism evidence="1 2">
    <name type="scientific">Aspergillus minisclerotigenes</name>
    <dbReference type="NCBI Taxonomy" id="656917"/>
    <lineage>
        <taxon>Eukaryota</taxon>
        <taxon>Fungi</taxon>
        <taxon>Dikarya</taxon>
        <taxon>Ascomycota</taxon>
        <taxon>Pezizomycotina</taxon>
        <taxon>Eurotiomycetes</taxon>
        <taxon>Eurotiomycetidae</taxon>
        <taxon>Eurotiales</taxon>
        <taxon>Aspergillaceae</taxon>
        <taxon>Aspergillus</taxon>
        <taxon>Aspergillus subgen. Circumdati</taxon>
    </lineage>
</organism>
<evidence type="ECO:0000313" key="2">
    <source>
        <dbReference type="Proteomes" id="UP000326289"/>
    </source>
</evidence>
<accession>A0A5N6IQ21</accession>
<gene>
    <name evidence="1" type="ORF">BDV30DRAFT_218293</name>
</gene>
<keyword evidence="2" id="KW-1185">Reference proteome</keyword>
<sequence length="67" mass="8120">MWFRPTSPFSFFFFLFFFFLFLFLLSSSFFVELSALPLHSKEEFHDGLCFHLKGRQTFQPKPLKFIP</sequence>
<name>A0A5N6IQ21_9EURO</name>
<dbReference type="Proteomes" id="UP000326289">
    <property type="component" value="Unassembled WGS sequence"/>
</dbReference>
<dbReference type="EMBL" id="ML732868">
    <property type="protein sequence ID" value="KAB8268478.1"/>
    <property type="molecule type" value="Genomic_DNA"/>
</dbReference>
<reference evidence="1 2" key="1">
    <citation type="submission" date="2019-04" db="EMBL/GenBank/DDBJ databases">
        <title>Fungal friends and foes A comparative genomics study of 23 Aspergillus species from section Flavi.</title>
        <authorList>
            <consortium name="DOE Joint Genome Institute"/>
            <person name="Kjaerbolling I."/>
            <person name="Vesth T.C."/>
            <person name="Frisvad J.C."/>
            <person name="Nybo J.L."/>
            <person name="Theobald S."/>
            <person name="Kildgaard S."/>
            <person name="Petersen T.I."/>
            <person name="Kuo A."/>
            <person name="Sato A."/>
            <person name="Lyhne E.K."/>
            <person name="Kogle M.E."/>
            <person name="Wiebenga A."/>
            <person name="Kun R.S."/>
            <person name="Lubbers R.J."/>
            <person name="Makela M.R."/>
            <person name="Barry K."/>
            <person name="Chovatia M."/>
            <person name="Clum A."/>
            <person name="Daum C."/>
            <person name="Haridas S."/>
            <person name="He G."/>
            <person name="LaButti K."/>
            <person name="Lipzen A."/>
            <person name="Mondo S."/>
            <person name="Pangilinan J."/>
            <person name="Riley R."/>
            <person name="Salamov A."/>
            <person name="Simmons B.A."/>
            <person name="Magnuson J.K."/>
            <person name="Henrissat B."/>
            <person name="Mortensen U.H."/>
            <person name="Larsen T.O."/>
            <person name="De vries R.P."/>
            <person name="Grigoriev I.V."/>
            <person name="Machida M."/>
            <person name="Baker S.E."/>
            <person name="Andersen M.R."/>
        </authorList>
    </citation>
    <scope>NUCLEOTIDE SEQUENCE [LARGE SCALE GENOMIC DNA]</scope>
    <source>
        <strain evidence="1 2">CBS 117635</strain>
    </source>
</reference>
<evidence type="ECO:0000313" key="1">
    <source>
        <dbReference type="EMBL" id="KAB8268478.1"/>
    </source>
</evidence>
<protein>
    <submittedName>
        <fullName evidence="1">Uncharacterized protein</fullName>
    </submittedName>
</protein>
<dbReference type="AlphaFoldDB" id="A0A5N6IQ21"/>